<proteinExistence type="predicted"/>
<dbReference type="AlphaFoldDB" id="A0A2T5G132"/>
<evidence type="ECO:0000313" key="3">
    <source>
        <dbReference type="Proteomes" id="UP000244162"/>
    </source>
</evidence>
<evidence type="ECO:0000256" key="1">
    <source>
        <dbReference type="SAM" id="MobiDB-lite"/>
    </source>
</evidence>
<accession>A0A2T5G132</accession>
<reference evidence="2 3" key="1">
    <citation type="submission" date="2017-09" db="EMBL/GenBank/DDBJ databases">
        <title>Sphingomonas panjinensis sp.nov., isolated from oil-contaminated soil.</title>
        <authorList>
            <person name="Wang L."/>
            <person name="Chen L."/>
        </authorList>
    </citation>
    <scope>NUCLEOTIDE SEQUENCE [LARGE SCALE GENOMIC DNA]</scope>
    <source>
        <strain evidence="2 3">FW-11</strain>
    </source>
</reference>
<dbReference type="Proteomes" id="UP000244162">
    <property type="component" value="Unassembled WGS sequence"/>
</dbReference>
<protein>
    <submittedName>
        <fullName evidence="2">Uncharacterized protein</fullName>
    </submittedName>
</protein>
<organism evidence="2 3">
    <name type="scientific">Sphingomonas oleivorans</name>
    <dbReference type="NCBI Taxonomy" id="1735121"/>
    <lineage>
        <taxon>Bacteria</taxon>
        <taxon>Pseudomonadati</taxon>
        <taxon>Pseudomonadota</taxon>
        <taxon>Alphaproteobacteria</taxon>
        <taxon>Sphingomonadales</taxon>
        <taxon>Sphingomonadaceae</taxon>
        <taxon>Sphingomonas</taxon>
    </lineage>
</organism>
<comment type="caution">
    <text evidence="2">The sequence shown here is derived from an EMBL/GenBank/DDBJ whole genome shotgun (WGS) entry which is preliminary data.</text>
</comment>
<keyword evidence="3" id="KW-1185">Reference proteome</keyword>
<dbReference type="EMBL" id="NWBU01000004">
    <property type="protein sequence ID" value="PTQ12858.1"/>
    <property type="molecule type" value="Genomic_DNA"/>
</dbReference>
<evidence type="ECO:0000313" key="2">
    <source>
        <dbReference type="EMBL" id="PTQ12858.1"/>
    </source>
</evidence>
<name>A0A2T5G132_9SPHN</name>
<feature type="region of interest" description="Disordered" evidence="1">
    <location>
        <begin position="1"/>
        <end position="60"/>
    </location>
</feature>
<sequence>MIARLQSIAGRSAEPGRADSVGSGARMKPLLRPADEACQPITPEGYCPQKQNVQEMKRES</sequence>
<gene>
    <name evidence="2" type="ORF">CLG96_01540</name>
</gene>